<dbReference type="InterPro" id="IPR036188">
    <property type="entry name" value="FAD/NAD-bd_sf"/>
</dbReference>
<dbReference type="PANTHER" id="PTHR10742:SF410">
    <property type="entry name" value="LYSINE-SPECIFIC HISTONE DEMETHYLASE 2"/>
    <property type="match status" value="1"/>
</dbReference>
<feature type="binding site" evidence="3">
    <location>
        <position position="205"/>
    </location>
    <ligand>
        <name>FAD</name>
        <dbReference type="ChEBI" id="CHEBI:57692"/>
    </ligand>
</feature>
<dbReference type="EMBL" id="HG937694">
    <property type="protein sequence ID" value="CDP37861.1"/>
    <property type="molecule type" value="Genomic_DNA"/>
</dbReference>
<name>A0A060TF89_BLAAD</name>
<dbReference type="InterPro" id="IPR002937">
    <property type="entry name" value="Amino_oxidase"/>
</dbReference>
<evidence type="ECO:0000256" key="4">
    <source>
        <dbReference type="RuleBase" id="RU362067"/>
    </source>
</evidence>
<dbReference type="PRINTS" id="PR00757">
    <property type="entry name" value="AMINEOXDASEF"/>
</dbReference>
<dbReference type="InterPro" id="IPR050281">
    <property type="entry name" value="Flavin_monoamine_oxidase"/>
</dbReference>
<dbReference type="Pfam" id="PF01593">
    <property type="entry name" value="Amino_oxidase"/>
    <property type="match status" value="1"/>
</dbReference>
<keyword evidence="4" id="KW-0274">FAD</keyword>
<dbReference type="SUPFAM" id="SSF54373">
    <property type="entry name" value="FAD-linked reductases, C-terminal domain"/>
    <property type="match status" value="1"/>
</dbReference>
<protein>
    <recommendedName>
        <fullName evidence="4">Amine oxidase</fullName>
        <ecNumber evidence="4">1.4.3.-</ecNumber>
    </recommendedName>
</protein>
<dbReference type="PhylomeDB" id="A0A060TF89"/>
<comment type="similarity">
    <text evidence="4">Belongs to the flavin monoamine oxidase family.</text>
</comment>
<comment type="cofactor">
    <cofactor evidence="1 4">
        <name>FAD</name>
        <dbReference type="ChEBI" id="CHEBI:57692"/>
    </cofactor>
</comment>
<evidence type="ECO:0000256" key="1">
    <source>
        <dbReference type="ARBA" id="ARBA00001974"/>
    </source>
</evidence>
<reference evidence="6" key="1">
    <citation type="submission" date="2014-02" db="EMBL/GenBank/DDBJ databases">
        <authorList>
            <person name="Genoscope - CEA"/>
        </authorList>
    </citation>
    <scope>NUCLEOTIDE SEQUENCE</scope>
    <source>
        <strain evidence="6">LS3</strain>
    </source>
</reference>
<evidence type="ECO:0000256" key="2">
    <source>
        <dbReference type="ARBA" id="ARBA00023002"/>
    </source>
</evidence>
<feature type="binding site" evidence="3">
    <location>
        <position position="15"/>
    </location>
    <ligand>
        <name>FAD</name>
        <dbReference type="ChEBI" id="CHEBI:57692"/>
    </ligand>
</feature>
<evidence type="ECO:0000256" key="3">
    <source>
        <dbReference type="PIRSR" id="PIRSR601613-1"/>
    </source>
</evidence>
<dbReference type="GO" id="GO:0016491">
    <property type="term" value="F:oxidoreductase activity"/>
    <property type="evidence" value="ECO:0007669"/>
    <property type="project" value="UniProtKB-KW"/>
</dbReference>
<dbReference type="SUPFAM" id="SSF51905">
    <property type="entry name" value="FAD/NAD(P)-binding domain"/>
    <property type="match status" value="1"/>
</dbReference>
<dbReference type="PANTHER" id="PTHR10742">
    <property type="entry name" value="FLAVIN MONOAMINE OXIDASE"/>
    <property type="match status" value="1"/>
</dbReference>
<gene>
    <name evidence="6" type="ORF">GNLVRS02_ARAD1D21142g</name>
</gene>
<dbReference type="Gene3D" id="3.90.660.10">
    <property type="match status" value="1"/>
</dbReference>
<evidence type="ECO:0000313" key="6">
    <source>
        <dbReference type="EMBL" id="CDP37861.1"/>
    </source>
</evidence>
<evidence type="ECO:0000259" key="5">
    <source>
        <dbReference type="Pfam" id="PF01593"/>
    </source>
</evidence>
<feature type="binding site" evidence="3">
    <location>
        <begin position="34"/>
        <end position="35"/>
    </location>
    <ligand>
        <name>FAD</name>
        <dbReference type="ChEBI" id="CHEBI:57692"/>
    </ligand>
</feature>
<feature type="domain" description="Amine oxidase" evidence="5">
    <location>
        <begin position="14"/>
        <end position="430"/>
    </location>
</feature>
<keyword evidence="4" id="KW-0285">Flavoprotein</keyword>
<keyword evidence="2 4" id="KW-0560">Oxidoreductase</keyword>
<dbReference type="EC" id="1.4.3.-" evidence="4"/>
<sequence length="439" mass="47743">MLRMLDAIVVGAGLSGIAAAKELAKQGLSVRVLEARNRLGGRLNTDRTSGSAPYELGCSWLHESLDNPLWAIAEENGIDLVYDDSSAMVFNKDGPIDPALGQLGSDFGAFAGVHFEDNKQDVSLKEMIDEFVKFHPKMTAEQKKALPQTLRIPQISKGQDWNKVSAKSLLAAPKGRDLLVLGGYDKIYNVIKQGIEDKISTGTPVESIDTSDPSKVTVKTASEEITAKYVIVSAPVGVLKNNGIKFVPEPPSEFKAALDSTDVAEVGKVYFEFEKAFWPDMDKFVFVGDSDAVDGASTSYPLVISNWYKFNGSGKYPGLGVITPPPLTNKFESDPSKAFDHFTPVLEALRTDKSIPLPKPTKVTSSKWTVDPYSQGSYSTYTVGNDREEAVKAFENGFGRVRFAGEHTTVRGATFAHGAYRSGIREASKIVDEVTKGRL</sequence>
<reference evidence="6" key="2">
    <citation type="submission" date="2014-06" db="EMBL/GenBank/DDBJ databases">
        <title>The complete genome of Blastobotrys (Arxula) adeninivorans LS3 - a yeast of biotechnological interest.</title>
        <authorList>
            <person name="Kunze G."/>
            <person name="Gaillardin C."/>
            <person name="Czernicka M."/>
            <person name="Durrens P."/>
            <person name="Martin T."/>
            <person name="Boer E."/>
            <person name="Gabaldon T."/>
            <person name="Cruz J."/>
            <person name="Talla E."/>
            <person name="Marck C."/>
            <person name="Goffeau A."/>
            <person name="Barbe V."/>
            <person name="Baret P."/>
            <person name="Baronian K."/>
            <person name="Beier S."/>
            <person name="Bleykasten C."/>
            <person name="Bode R."/>
            <person name="Casaregola S."/>
            <person name="Despons L."/>
            <person name="Fairhead C."/>
            <person name="Giersberg M."/>
            <person name="Gierski P."/>
            <person name="Hahnel U."/>
            <person name="Hartmann A."/>
            <person name="Jankowska D."/>
            <person name="Jubin C."/>
            <person name="Jung P."/>
            <person name="Lafontaine I."/>
            <person name="Leh-Louis V."/>
            <person name="Lemaire M."/>
            <person name="Marcet-Houben M."/>
            <person name="Mascher M."/>
            <person name="Morel G."/>
            <person name="Richard G.-F."/>
            <person name="Riechen J."/>
            <person name="Sacerdot C."/>
            <person name="Sarkar A."/>
            <person name="Savel G."/>
            <person name="Schacherer J."/>
            <person name="Sherman D."/>
            <person name="Straub M.-L."/>
            <person name="Stein N."/>
            <person name="Thierry A."/>
            <person name="Trautwein-Schult A."/>
            <person name="Westhof E."/>
            <person name="Worch S."/>
            <person name="Dujon B."/>
            <person name="Souciet J.-L."/>
            <person name="Wincker P."/>
            <person name="Scholz U."/>
            <person name="Neuveglise N."/>
        </authorList>
    </citation>
    <scope>NUCLEOTIDE SEQUENCE</scope>
    <source>
        <strain evidence="6">LS3</strain>
    </source>
</reference>
<accession>A0A060TF89</accession>
<proteinExistence type="inferred from homology"/>
<dbReference type="Gene3D" id="3.50.50.60">
    <property type="entry name" value="FAD/NAD(P)-binding domain"/>
    <property type="match status" value="1"/>
</dbReference>
<dbReference type="AlphaFoldDB" id="A0A060TF89"/>
<dbReference type="InterPro" id="IPR001613">
    <property type="entry name" value="Flavin_amine_oxidase"/>
</dbReference>
<organism evidence="6">
    <name type="scientific">Blastobotrys adeninivorans</name>
    <name type="common">Yeast</name>
    <name type="synonym">Arxula adeninivorans</name>
    <dbReference type="NCBI Taxonomy" id="409370"/>
    <lineage>
        <taxon>Eukaryota</taxon>
        <taxon>Fungi</taxon>
        <taxon>Dikarya</taxon>
        <taxon>Ascomycota</taxon>
        <taxon>Saccharomycotina</taxon>
        <taxon>Dipodascomycetes</taxon>
        <taxon>Dipodascales</taxon>
        <taxon>Trichomonascaceae</taxon>
        <taxon>Blastobotrys</taxon>
    </lineage>
</organism>